<dbReference type="SUPFAM" id="SSF50729">
    <property type="entry name" value="PH domain-like"/>
    <property type="match status" value="1"/>
</dbReference>
<protein>
    <recommendedName>
        <fullName evidence="2">DH domain-containing protein</fullName>
    </recommendedName>
</protein>
<dbReference type="AlphaFoldDB" id="A0A0H5RSL9"/>
<feature type="non-terminal residue" evidence="1">
    <location>
        <position position="1"/>
    </location>
</feature>
<dbReference type="Gene3D" id="2.30.29.30">
    <property type="entry name" value="Pleckstrin-homology domain (PH domain)/Phosphotyrosine-binding domain (PTB)"/>
    <property type="match status" value="1"/>
</dbReference>
<dbReference type="EMBL" id="HACM01011297">
    <property type="protein sequence ID" value="CRZ11739.1"/>
    <property type="molecule type" value="Transcribed_RNA"/>
</dbReference>
<proteinExistence type="predicted"/>
<organism evidence="1">
    <name type="scientific">Spongospora subterranea</name>
    <dbReference type="NCBI Taxonomy" id="70186"/>
    <lineage>
        <taxon>Eukaryota</taxon>
        <taxon>Sar</taxon>
        <taxon>Rhizaria</taxon>
        <taxon>Endomyxa</taxon>
        <taxon>Phytomyxea</taxon>
        <taxon>Plasmodiophorida</taxon>
        <taxon>Plasmodiophoridae</taxon>
        <taxon>Spongospora</taxon>
    </lineage>
</organism>
<name>A0A0H5RSL9_9EUKA</name>
<accession>A0A0H5RSL9</accession>
<evidence type="ECO:0000313" key="1">
    <source>
        <dbReference type="EMBL" id="CRZ11739.1"/>
    </source>
</evidence>
<evidence type="ECO:0008006" key="2">
    <source>
        <dbReference type="Google" id="ProtNLM"/>
    </source>
</evidence>
<reference evidence="1" key="1">
    <citation type="submission" date="2015-04" db="EMBL/GenBank/DDBJ databases">
        <title>The genome sequence of the plant pathogenic Rhizarian Plasmodiophora brassicae reveals insights in its biotrophic life cycle and the origin of chitin synthesis.</title>
        <authorList>
            <person name="Schwelm A."/>
            <person name="Fogelqvist J."/>
            <person name="Knaust A."/>
            <person name="Julke S."/>
            <person name="Lilja T."/>
            <person name="Dhandapani V."/>
            <person name="Bonilla-Rosso G."/>
            <person name="Karlsson M."/>
            <person name="Shevchenko A."/>
            <person name="Choi S.R."/>
            <person name="Kim H.G."/>
            <person name="Park J.Y."/>
            <person name="Lim Y.P."/>
            <person name="Ludwig-Muller J."/>
            <person name="Dixelius C."/>
        </authorList>
    </citation>
    <scope>NUCLEOTIDE SEQUENCE</scope>
    <source>
        <tissue evidence="1">Potato root galls</tissue>
    </source>
</reference>
<dbReference type="InterPro" id="IPR011993">
    <property type="entry name" value="PH-like_dom_sf"/>
</dbReference>
<sequence length="202" mass="23068">AYSRIYLIYASENTFSIRSLEGIMRRRETFADLRELNERCDNAKLDFQLAQPLVYFKEVLEVVTGLSLGAASMEATPLGVLCQRSRLLLAKLANDIDYEVNLSEARSRVIGIQEKLFAGQVNLVQPGRYCVRYGPLQKLTSANKKDGKIYTFFMFDDLLLAADGRSGQMRVKYVLDLQDMKVSRLLRTNAVFPDLSFHFSFR</sequence>